<organism evidence="3 4">
    <name type="scientific">Tricholomella constricta</name>
    <dbReference type="NCBI Taxonomy" id="117010"/>
    <lineage>
        <taxon>Eukaryota</taxon>
        <taxon>Fungi</taxon>
        <taxon>Dikarya</taxon>
        <taxon>Basidiomycota</taxon>
        <taxon>Agaricomycotina</taxon>
        <taxon>Agaricomycetes</taxon>
        <taxon>Agaricomycetidae</taxon>
        <taxon>Agaricales</taxon>
        <taxon>Tricholomatineae</taxon>
        <taxon>Lyophyllaceae</taxon>
        <taxon>Tricholomella</taxon>
    </lineage>
</organism>
<evidence type="ECO:0000313" key="4">
    <source>
        <dbReference type="Proteomes" id="UP000565441"/>
    </source>
</evidence>
<keyword evidence="1" id="KW-0175">Coiled coil</keyword>
<dbReference type="AlphaFoldDB" id="A0A8H5GU91"/>
<dbReference type="Proteomes" id="UP000565441">
    <property type="component" value="Unassembled WGS sequence"/>
</dbReference>
<feature type="compositionally biased region" description="Polar residues" evidence="2">
    <location>
        <begin position="1"/>
        <end position="10"/>
    </location>
</feature>
<protein>
    <recommendedName>
        <fullName evidence="5">F-box domain-containing protein</fullName>
    </recommendedName>
</protein>
<dbReference type="EMBL" id="JAACJP010000047">
    <property type="protein sequence ID" value="KAF5371371.1"/>
    <property type="molecule type" value="Genomic_DNA"/>
</dbReference>
<dbReference type="Gene3D" id="3.80.10.10">
    <property type="entry name" value="Ribonuclease Inhibitor"/>
    <property type="match status" value="1"/>
</dbReference>
<dbReference type="InterPro" id="IPR032675">
    <property type="entry name" value="LRR_dom_sf"/>
</dbReference>
<feature type="coiled-coil region" evidence="1">
    <location>
        <begin position="91"/>
        <end position="125"/>
    </location>
</feature>
<feature type="region of interest" description="Disordered" evidence="2">
    <location>
        <begin position="1"/>
        <end position="26"/>
    </location>
</feature>
<sequence length="615" mass="69615">MSGSDTTGSPLTPDADETSRVGHKQQEQLQWLSPIVHEAIAQLVEARLETRAVQEKLFSAPTINRHLIKLAYLATALAQKEASIAGLDEDILDCQSRKDNLMKEVNNLMKEMDNLMNEMRTIRSRERDEANSFRFLLAPIRLLSPEVLAQIFQHAVPAKPPPRQVSSPLGLSHVCSAWRNAILGSSTFWNKLSIQVGVHARGDPNIITSWFNRANSTAPLSLSLSHETNFHYLPKSMYSSMVNFSHRLTDLQISGDYGFLSEFLQLPGKILPMLETLFLDGFIITDVDDDKESGYKPYAGCRDPLIYPFAITVFDDSPRLRFVTLGLSAIAFRKQSLLALSWSLVTHLDIRRAISRDAFARLMYRCPQLQVASFIVSTEEEDGFRPSGSVRLLDLVLFKLEVHHTNRQNALPLMPMPNLETLELVEDQSGLTSFPLNIIYPGILNSLASIRCLRLSKISSDMEILGQLVSACPMLEDLRLHVYDLDAISQLRCLALHPQRYDQQALPPPPSAHLASFTFTCALERHESIETVGAVFSKLVCTWAKDPRRCRPLENLSLYIWHWFYPLDEDVHRVRERMRGKICDAVKQAQSSRPVVNVDYLCPSKSLTDTFWRPF</sequence>
<evidence type="ECO:0000313" key="3">
    <source>
        <dbReference type="EMBL" id="KAF5371371.1"/>
    </source>
</evidence>
<evidence type="ECO:0000256" key="1">
    <source>
        <dbReference type="SAM" id="Coils"/>
    </source>
</evidence>
<dbReference type="SUPFAM" id="SSF52047">
    <property type="entry name" value="RNI-like"/>
    <property type="match status" value="1"/>
</dbReference>
<comment type="caution">
    <text evidence="3">The sequence shown here is derived from an EMBL/GenBank/DDBJ whole genome shotgun (WGS) entry which is preliminary data.</text>
</comment>
<gene>
    <name evidence="3" type="ORF">D9615_009665</name>
</gene>
<reference evidence="3 4" key="1">
    <citation type="journal article" date="2020" name="ISME J.">
        <title>Uncovering the hidden diversity of litter-decomposition mechanisms in mushroom-forming fungi.</title>
        <authorList>
            <person name="Floudas D."/>
            <person name="Bentzer J."/>
            <person name="Ahren D."/>
            <person name="Johansson T."/>
            <person name="Persson P."/>
            <person name="Tunlid A."/>
        </authorList>
    </citation>
    <scope>NUCLEOTIDE SEQUENCE [LARGE SCALE GENOMIC DNA]</scope>
    <source>
        <strain evidence="3 4">CBS 661.87</strain>
    </source>
</reference>
<dbReference type="OrthoDB" id="3172446at2759"/>
<proteinExistence type="predicted"/>
<evidence type="ECO:0000256" key="2">
    <source>
        <dbReference type="SAM" id="MobiDB-lite"/>
    </source>
</evidence>
<feature type="compositionally biased region" description="Basic and acidic residues" evidence="2">
    <location>
        <begin position="17"/>
        <end position="26"/>
    </location>
</feature>
<evidence type="ECO:0008006" key="5">
    <source>
        <dbReference type="Google" id="ProtNLM"/>
    </source>
</evidence>
<accession>A0A8H5GU91</accession>
<keyword evidence="4" id="KW-1185">Reference proteome</keyword>
<name>A0A8H5GU91_9AGAR</name>